<evidence type="ECO:0000313" key="4">
    <source>
        <dbReference type="EMBL" id="VEB40473.1"/>
    </source>
</evidence>
<name>A0A1R0MR46_CHRVL</name>
<dbReference type="EMBL" id="LR134182">
    <property type="protein sequence ID" value="VEB40473.1"/>
    <property type="molecule type" value="Genomic_DNA"/>
</dbReference>
<dbReference type="Proteomes" id="UP000275777">
    <property type="component" value="Chromosome"/>
</dbReference>
<evidence type="ECO:0008006" key="8">
    <source>
        <dbReference type="Google" id="ProtNLM"/>
    </source>
</evidence>
<dbReference type="EMBL" id="UIGR01000003">
    <property type="protein sequence ID" value="SUY93226.1"/>
    <property type="molecule type" value="Genomic_DNA"/>
</dbReference>
<evidence type="ECO:0000313" key="3">
    <source>
        <dbReference type="EMBL" id="SUY93226.1"/>
    </source>
</evidence>
<gene>
    <name evidence="2" type="ORF">CBW21_01225</name>
    <name evidence="3" type="ORF">NCTC8684_04358</name>
    <name evidence="4" type="ORF">NCTC9695_00872</name>
</gene>
<evidence type="ECO:0000313" key="7">
    <source>
        <dbReference type="Proteomes" id="UP000275777"/>
    </source>
</evidence>
<proteinExistence type="predicted"/>
<evidence type="ECO:0000256" key="1">
    <source>
        <dbReference type="SAM" id="SignalP"/>
    </source>
</evidence>
<dbReference type="EMBL" id="NHOO01000001">
    <property type="protein sequence ID" value="OVE50640.1"/>
    <property type="molecule type" value="Genomic_DNA"/>
</dbReference>
<dbReference type="AlphaFoldDB" id="A0A1R0MR46"/>
<sequence length="136" mass="14223">MKGLAAALLALSVGTAGAADAPRLAAGLWRMDVNSGDMQSGSATLCEKAPMTALEMAAQVIGVPAGAECAISGTVEAPGLSRYSCKLKDGVEMETVFFWQRLQADEWSAGSVVKLRPANQEAAVLQLRLRRVGECK</sequence>
<organism evidence="2 5">
    <name type="scientific">Chromobacterium violaceum</name>
    <dbReference type="NCBI Taxonomy" id="536"/>
    <lineage>
        <taxon>Bacteria</taxon>
        <taxon>Pseudomonadati</taxon>
        <taxon>Pseudomonadota</taxon>
        <taxon>Betaproteobacteria</taxon>
        <taxon>Neisseriales</taxon>
        <taxon>Chromobacteriaceae</taxon>
        <taxon>Chromobacterium</taxon>
    </lineage>
</organism>
<evidence type="ECO:0000313" key="6">
    <source>
        <dbReference type="Proteomes" id="UP000254029"/>
    </source>
</evidence>
<evidence type="ECO:0000313" key="5">
    <source>
        <dbReference type="Proteomes" id="UP000196342"/>
    </source>
</evidence>
<reference evidence="3 6" key="2">
    <citation type="submission" date="2018-06" db="EMBL/GenBank/DDBJ databases">
        <authorList>
            <consortium name="Pathogen Informatics"/>
            <person name="Doyle S."/>
        </authorList>
    </citation>
    <scope>NUCLEOTIDE SEQUENCE [LARGE SCALE GENOMIC DNA]</scope>
    <source>
        <strain evidence="3 6">NCTC8684</strain>
    </source>
</reference>
<protein>
    <recommendedName>
        <fullName evidence="8">DUF3617 family protein</fullName>
    </recommendedName>
</protein>
<dbReference type="RefSeq" id="WP_045050096.1">
    <property type="nucleotide sequence ID" value="NZ_CP024028.1"/>
</dbReference>
<feature type="signal peptide" evidence="1">
    <location>
        <begin position="1"/>
        <end position="18"/>
    </location>
</feature>
<keyword evidence="5" id="KW-1185">Reference proteome</keyword>
<feature type="chain" id="PRO_5042688723" description="DUF3617 family protein" evidence="1">
    <location>
        <begin position="19"/>
        <end position="136"/>
    </location>
</feature>
<accession>A0A202BGW5</accession>
<reference evidence="4 7" key="3">
    <citation type="submission" date="2018-12" db="EMBL/GenBank/DDBJ databases">
        <authorList>
            <consortium name="Pathogen Informatics"/>
        </authorList>
    </citation>
    <scope>NUCLEOTIDE SEQUENCE [LARGE SCALE GENOMIC DNA]</scope>
    <source>
        <strain evidence="4 7">NCTC9695</strain>
    </source>
</reference>
<evidence type="ECO:0000313" key="2">
    <source>
        <dbReference type="EMBL" id="OVE50640.1"/>
    </source>
</evidence>
<dbReference type="Proteomes" id="UP000254029">
    <property type="component" value="Unassembled WGS sequence"/>
</dbReference>
<keyword evidence="1" id="KW-0732">Signal</keyword>
<reference evidence="2 5" key="1">
    <citation type="submission" date="2017-05" db="EMBL/GenBank/DDBJ databases">
        <title>Chromobacterium violaceum GHPS1 isolated from Hydrocarbon polluted soil in French Guiana display an awesome secondary metabolite arsenal and a battery of drug and heavy-metal-resistance and detoxification of xenobiotics proteins.</title>
        <authorList>
            <person name="Belbahri L."/>
        </authorList>
    </citation>
    <scope>NUCLEOTIDE SEQUENCE [LARGE SCALE GENOMIC DNA]</scope>
    <source>
        <strain evidence="2 5">GHPS1</strain>
    </source>
</reference>
<dbReference type="Proteomes" id="UP000196342">
    <property type="component" value="Unassembled WGS sequence"/>
</dbReference>
<accession>A0A1R0MR46</accession>